<dbReference type="Pfam" id="PF07516">
    <property type="entry name" value="SecA_SW"/>
    <property type="match status" value="1"/>
</dbReference>
<keyword evidence="8 11" id="KW-1278">Translocase</keyword>
<dbReference type="InterPro" id="IPR044722">
    <property type="entry name" value="SecA_SF2_C"/>
</dbReference>
<dbReference type="SUPFAM" id="SSF81886">
    <property type="entry name" value="Helical scaffold and wing domains of SecA"/>
    <property type="match status" value="1"/>
</dbReference>
<dbReference type="Gene3D" id="3.40.50.300">
    <property type="entry name" value="P-loop containing nucleotide triphosphate hydrolases"/>
    <property type="match status" value="3"/>
</dbReference>
<evidence type="ECO:0000256" key="4">
    <source>
        <dbReference type="ARBA" id="ARBA00022475"/>
    </source>
</evidence>
<dbReference type="GO" id="GO:0005829">
    <property type="term" value="C:cytosol"/>
    <property type="evidence" value="ECO:0007669"/>
    <property type="project" value="TreeGrafter"/>
</dbReference>
<dbReference type="GO" id="GO:0031522">
    <property type="term" value="C:cell envelope Sec protein transport complex"/>
    <property type="evidence" value="ECO:0007669"/>
    <property type="project" value="TreeGrafter"/>
</dbReference>
<keyword evidence="11" id="KW-0963">Cytoplasm</keyword>
<dbReference type="Pfam" id="PF01043">
    <property type="entry name" value="SecA_PP_bind"/>
    <property type="match status" value="1"/>
</dbReference>
<dbReference type="InterPro" id="IPR014018">
    <property type="entry name" value="SecA_motor_DEAD"/>
</dbReference>
<dbReference type="SMART" id="SM00957">
    <property type="entry name" value="SecA_DEAD"/>
    <property type="match status" value="1"/>
</dbReference>
<evidence type="ECO:0000256" key="11">
    <source>
        <dbReference type="HAMAP-Rule" id="MF_01382"/>
    </source>
</evidence>
<dbReference type="InterPro" id="IPR036670">
    <property type="entry name" value="SecA_X-link_sf"/>
</dbReference>
<evidence type="ECO:0000256" key="2">
    <source>
        <dbReference type="ARBA" id="ARBA00007650"/>
    </source>
</evidence>
<feature type="domain" description="SecA family profile" evidence="12">
    <location>
        <begin position="1"/>
        <end position="554"/>
    </location>
</feature>
<keyword evidence="7 11" id="KW-0653">Protein transport</keyword>
<dbReference type="InterPro" id="IPR011116">
    <property type="entry name" value="SecA_Wing/Scaffold"/>
</dbReference>
<dbReference type="GO" id="GO:0043952">
    <property type="term" value="P:protein transport by the Sec complex"/>
    <property type="evidence" value="ECO:0007669"/>
    <property type="project" value="TreeGrafter"/>
</dbReference>
<dbReference type="GO" id="GO:0017038">
    <property type="term" value="P:protein import"/>
    <property type="evidence" value="ECO:0007669"/>
    <property type="project" value="InterPro"/>
</dbReference>
<keyword evidence="6 11" id="KW-0067">ATP-binding</keyword>
<dbReference type="HAMAP" id="MF_01382">
    <property type="entry name" value="SecA"/>
    <property type="match status" value="1"/>
</dbReference>
<dbReference type="GO" id="GO:0005524">
    <property type="term" value="F:ATP binding"/>
    <property type="evidence" value="ECO:0007669"/>
    <property type="project" value="UniProtKB-UniRule"/>
</dbReference>
<keyword evidence="9 11" id="KW-0811">Translocation</keyword>
<dbReference type="InterPro" id="IPR036266">
    <property type="entry name" value="SecA_Wing/Scaffold_sf"/>
</dbReference>
<evidence type="ECO:0000256" key="9">
    <source>
        <dbReference type="ARBA" id="ARBA00023010"/>
    </source>
</evidence>
<evidence type="ECO:0000256" key="7">
    <source>
        <dbReference type="ARBA" id="ARBA00022927"/>
    </source>
</evidence>
<dbReference type="PRINTS" id="PR00906">
    <property type="entry name" value="SECA"/>
</dbReference>
<dbReference type="InterPro" id="IPR011115">
    <property type="entry name" value="SecA_DEAD"/>
</dbReference>
<comment type="catalytic activity">
    <reaction evidence="11">
        <text>ATP + H2O + cellular proteinSide 1 = ADP + phosphate + cellular proteinSide 2.</text>
        <dbReference type="EC" id="7.4.2.8"/>
    </reaction>
</comment>
<organism evidence="13 14">
    <name type="scientific">Leucobacter komagatae</name>
    <dbReference type="NCBI Taxonomy" id="55969"/>
    <lineage>
        <taxon>Bacteria</taxon>
        <taxon>Bacillati</taxon>
        <taxon>Actinomycetota</taxon>
        <taxon>Actinomycetes</taxon>
        <taxon>Micrococcales</taxon>
        <taxon>Microbacteriaceae</taxon>
        <taxon>Leucobacter</taxon>
    </lineage>
</organism>
<evidence type="ECO:0000256" key="10">
    <source>
        <dbReference type="ARBA" id="ARBA00023136"/>
    </source>
</evidence>
<protein>
    <recommendedName>
        <fullName evidence="11">Protein translocase subunit SecA</fullName>
        <ecNumber evidence="11">7.4.2.8</ecNumber>
    </recommendedName>
</protein>
<dbReference type="Pfam" id="PF07517">
    <property type="entry name" value="SecA_DEAD"/>
    <property type="match status" value="1"/>
</dbReference>
<gene>
    <name evidence="11" type="primary">secA</name>
    <name evidence="13" type="ORF">FB468_0333</name>
</gene>
<dbReference type="FunFam" id="3.40.50.300:FF:000429">
    <property type="entry name" value="Preprotein translocase subunit SecA"/>
    <property type="match status" value="1"/>
</dbReference>
<dbReference type="InterPro" id="IPR027417">
    <property type="entry name" value="P-loop_NTPase"/>
</dbReference>
<dbReference type="PROSITE" id="PS51196">
    <property type="entry name" value="SECA_MOTOR_DEAD"/>
    <property type="match status" value="1"/>
</dbReference>
<name>A0A542Y2T3_9MICO</name>
<evidence type="ECO:0000256" key="3">
    <source>
        <dbReference type="ARBA" id="ARBA00022448"/>
    </source>
</evidence>
<dbReference type="Proteomes" id="UP000319094">
    <property type="component" value="Unassembled WGS sequence"/>
</dbReference>
<dbReference type="RefSeq" id="WP_141885811.1">
    <property type="nucleotide sequence ID" value="NZ_BAAAUY010000007.1"/>
</dbReference>
<dbReference type="PANTHER" id="PTHR30612">
    <property type="entry name" value="SECA INNER MEMBRANE COMPONENT OF SEC PROTEIN SECRETION SYSTEM"/>
    <property type="match status" value="1"/>
</dbReference>
<dbReference type="InterPro" id="IPR026389">
    <property type="entry name" value="SecA_Actinobact-type"/>
</dbReference>
<keyword evidence="4 11" id="KW-1003">Cell membrane</keyword>
<reference evidence="13 14" key="1">
    <citation type="submission" date="2019-06" db="EMBL/GenBank/DDBJ databases">
        <title>Sequencing the genomes of 1000 actinobacteria strains.</title>
        <authorList>
            <person name="Klenk H.-P."/>
        </authorList>
    </citation>
    <scope>NUCLEOTIDE SEQUENCE [LARGE SCALE GENOMIC DNA]</scope>
    <source>
        <strain evidence="13 14">DSM 8803</strain>
    </source>
</reference>
<evidence type="ECO:0000313" key="13">
    <source>
        <dbReference type="EMBL" id="TQL42343.1"/>
    </source>
</evidence>
<dbReference type="EMBL" id="VFON01000001">
    <property type="protein sequence ID" value="TQL42343.1"/>
    <property type="molecule type" value="Genomic_DNA"/>
</dbReference>
<dbReference type="InterPro" id="IPR011130">
    <property type="entry name" value="SecA_preprotein_X-link_dom"/>
</dbReference>
<keyword evidence="3 11" id="KW-0813">Transport</keyword>
<comment type="subcellular location">
    <subcellularLocation>
        <location evidence="11">Cell membrane</location>
        <topology evidence="11">Peripheral membrane protein</topology>
        <orientation evidence="11">Cytoplasmic side</orientation>
    </subcellularLocation>
    <subcellularLocation>
        <location evidence="11">Cytoplasm</location>
    </subcellularLocation>
    <subcellularLocation>
        <location evidence="1">Membrane</location>
        <topology evidence="1">Peripheral membrane protein</topology>
    </subcellularLocation>
    <text evidence="11">Distribution is 50-50.</text>
</comment>
<comment type="caution">
    <text evidence="13">The sequence shown here is derived from an EMBL/GenBank/DDBJ whole genome shotgun (WGS) entry which is preliminary data.</text>
</comment>
<sequence length="744" mass="79604">MSTSQRQPWASLRTLVGRVRLGLGSETTFAPPPPTPDPVHRERIAEAAKASTARLGLEPTQHQLAAASALAAGYGVEMDTGEGKTLVGALAAASLALGGRHVHVLTVNDYLARRDAAWMGPIYRDLGLSVAAVGSDSDPSARAEAYRANVVYAAVTEIGYDVLRDGIARDERERVHPILDAAIVDEADAVMIDEAVSPLVLAGERAAEPQDFTREIAAVRRLIEGTHFELDRERSTAFLTDAGATEIERDLGVELYAEGRGDQLSRVNVALMAVAVARRDVDYVVRDGAVRLVNEGRGRIASIQRWPDGLHAAVEAAEGITATQPGTMLDTLTIQDLLARYNSLAGMSGTLVAVANELEEFYGLKVCRVDRATPNARTDEPLAAHLTRAEKVDAMTRDVAACVAVQRPVLVGTQSVSDSEALAAEFAGRGILARVLNARNDEAEAALVAEAGAPGAVTISTQMSGRGTDVRLGGADGVHRDRVVAAGGLRVIADGIYPTKRLDAQLRGRAGRQGDPGSAATYVSLDDDLLVEHAPDSLRRRAAARQGDAGRRAVAEAALAAQRIATAQRLDRHRSAWEYSRAISKQRRAVLATREQWLTGGGSAADAVRQRAPELVARLEARAGRAVALSACRDIALWQLDELWSEHLELLDELRDGIHLRALADEAPTAAFHMQALREFEGFFDAALDRIVEALAGLDADSLLGGVATAVRRPSATWTYMLVDNPLGSRADRATRGLQRLLHR</sequence>
<dbReference type="EC" id="7.4.2.8" evidence="11"/>
<dbReference type="NCBIfam" id="TIGR04221">
    <property type="entry name" value="SecA2_Mycobac"/>
    <property type="match status" value="1"/>
</dbReference>
<comment type="function">
    <text evidence="11">Part of the Sec protein translocase complex. Interacts with the SecYEG preprotein conducting channel. Has a central role in coupling the hydrolysis of ATP to the transfer of proteins into and across the cell membrane, serving as an ATP-driven molecular motor driving the stepwise translocation of polypeptide chains across the membrane.</text>
</comment>
<accession>A0A542Y2T3</accession>
<dbReference type="GO" id="GO:0008564">
    <property type="term" value="F:protein-exporting ATPase activity"/>
    <property type="evidence" value="ECO:0007669"/>
    <property type="project" value="UniProtKB-EC"/>
</dbReference>
<dbReference type="GO" id="GO:0065002">
    <property type="term" value="P:intracellular protein transmembrane transport"/>
    <property type="evidence" value="ECO:0007669"/>
    <property type="project" value="UniProtKB-UniRule"/>
</dbReference>
<dbReference type="GO" id="GO:0005886">
    <property type="term" value="C:plasma membrane"/>
    <property type="evidence" value="ECO:0007669"/>
    <property type="project" value="UniProtKB-SubCell"/>
</dbReference>
<keyword evidence="10 11" id="KW-0472">Membrane</keyword>
<proteinExistence type="inferred from homology"/>
<dbReference type="Gene3D" id="3.90.1440.10">
    <property type="entry name" value="SecA, preprotein cross-linking domain"/>
    <property type="match status" value="1"/>
</dbReference>
<evidence type="ECO:0000313" key="14">
    <source>
        <dbReference type="Proteomes" id="UP000319094"/>
    </source>
</evidence>
<evidence type="ECO:0000256" key="6">
    <source>
        <dbReference type="ARBA" id="ARBA00022840"/>
    </source>
</evidence>
<dbReference type="AlphaFoldDB" id="A0A542Y2T3"/>
<evidence type="ECO:0000256" key="1">
    <source>
        <dbReference type="ARBA" id="ARBA00004170"/>
    </source>
</evidence>
<evidence type="ECO:0000259" key="12">
    <source>
        <dbReference type="PROSITE" id="PS51196"/>
    </source>
</evidence>
<evidence type="ECO:0000256" key="5">
    <source>
        <dbReference type="ARBA" id="ARBA00022741"/>
    </source>
</evidence>
<dbReference type="OrthoDB" id="9805579at2"/>
<comment type="subunit">
    <text evidence="11">Monomer and homodimer. Part of the essential Sec protein translocation apparatus which comprises SecA, SecYEG and auxiliary proteins SecDF. Other proteins may also be involved.</text>
</comment>
<keyword evidence="14" id="KW-1185">Reference proteome</keyword>
<dbReference type="SUPFAM" id="SSF52540">
    <property type="entry name" value="P-loop containing nucleoside triphosphate hydrolases"/>
    <property type="match status" value="2"/>
</dbReference>
<dbReference type="SMART" id="SM00958">
    <property type="entry name" value="SecA_PP_bind"/>
    <property type="match status" value="1"/>
</dbReference>
<dbReference type="GO" id="GO:0006605">
    <property type="term" value="P:protein targeting"/>
    <property type="evidence" value="ECO:0007669"/>
    <property type="project" value="UniProtKB-UniRule"/>
</dbReference>
<dbReference type="InterPro" id="IPR000185">
    <property type="entry name" value="SecA"/>
</dbReference>
<comment type="similarity">
    <text evidence="2 11">Belongs to the SecA family.</text>
</comment>
<dbReference type="Gene3D" id="1.10.3060.10">
    <property type="entry name" value="Helical scaffold and wing domains of SecA"/>
    <property type="match status" value="1"/>
</dbReference>
<feature type="binding site" evidence="11">
    <location>
        <begin position="81"/>
        <end position="85"/>
    </location>
    <ligand>
        <name>ATP</name>
        <dbReference type="ChEBI" id="CHEBI:30616"/>
    </ligand>
</feature>
<feature type="binding site" evidence="11">
    <location>
        <position position="469"/>
    </location>
    <ligand>
        <name>ATP</name>
        <dbReference type="ChEBI" id="CHEBI:30616"/>
    </ligand>
</feature>
<dbReference type="Pfam" id="PF21090">
    <property type="entry name" value="P-loop_SecA"/>
    <property type="match status" value="2"/>
</dbReference>
<feature type="binding site" evidence="11">
    <location>
        <position position="63"/>
    </location>
    <ligand>
        <name>ATP</name>
        <dbReference type="ChEBI" id="CHEBI:30616"/>
    </ligand>
</feature>
<evidence type="ECO:0000256" key="8">
    <source>
        <dbReference type="ARBA" id="ARBA00022967"/>
    </source>
</evidence>
<dbReference type="SUPFAM" id="SSF81767">
    <property type="entry name" value="Pre-protein crosslinking domain of SecA"/>
    <property type="match status" value="1"/>
</dbReference>
<keyword evidence="5 11" id="KW-0547">Nucleotide-binding</keyword>
<dbReference type="PANTHER" id="PTHR30612:SF0">
    <property type="entry name" value="CHLOROPLAST PROTEIN-TRANSPORTING ATPASE"/>
    <property type="match status" value="1"/>
</dbReference>